<dbReference type="GO" id="GO:0042777">
    <property type="term" value="P:proton motive force-driven plasma membrane ATP synthesis"/>
    <property type="evidence" value="ECO:0007669"/>
    <property type="project" value="TreeGrafter"/>
</dbReference>
<dbReference type="CDD" id="cd00310">
    <property type="entry name" value="ATP-synt_Fo_a_6"/>
    <property type="match status" value="1"/>
</dbReference>
<evidence type="ECO:0000256" key="9">
    <source>
        <dbReference type="ARBA" id="ARBA00023136"/>
    </source>
</evidence>
<feature type="transmembrane region" description="Helical" evidence="11">
    <location>
        <begin position="135"/>
        <end position="154"/>
    </location>
</feature>
<keyword evidence="7 11" id="KW-1133">Transmembrane helix</keyword>
<keyword evidence="11" id="KW-1003">Cell membrane</keyword>
<dbReference type="STRING" id="398512.Bccel_3788"/>
<evidence type="ECO:0000256" key="8">
    <source>
        <dbReference type="ARBA" id="ARBA00023065"/>
    </source>
</evidence>
<dbReference type="AlphaFoldDB" id="A0A0L6JRZ0"/>
<dbReference type="Pfam" id="PF00119">
    <property type="entry name" value="ATP-synt_A"/>
    <property type="match status" value="1"/>
</dbReference>
<dbReference type="PRINTS" id="PR00123">
    <property type="entry name" value="ATPASEA"/>
</dbReference>
<evidence type="ECO:0000256" key="6">
    <source>
        <dbReference type="ARBA" id="ARBA00022781"/>
    </source>
</evidence>
<dbReference type="RefSeq" id="WP_322786994.1">
    <property type="nucleotide sequence ID" value="NZ_JQKC01000002.1"/>
</dbReference>
<dbReference type="HAMAP" id="MF_01393">
    <property type="entry name" value="ATP_synth_a_bact"/>
    <property type="match status" value="1"/>
</dbReference>
<dbReference type="Proteomes" id="UP000036923">
    <property type="component" value="Unassembled WGS sequence"/>
</dbReference>
<evidence type="ECO:0000256" key="2">
    <source>
        <dbReference type="ARBA" id="ARBA00006810"/>
    </source>
</evidence>
<accession>A0A0L6JRZ0</accession>
<feature type="transmembrane region" description="Helical" evidence="11">
    <location>
        <begin position="20"/>
        <end position="48"/>
    </location>
</feature>
<evidence type="ECO:0000313" key="14">
    <source>
        <dbReference type="Proteomes" id="UP000036923"/>
    </source>
</evidence>
<evidence type="ECO:0000256" key="10">
    <source>
        <dbReference type="ARBA" id="ARBA00023310"/>
    </source>
</evidence>
<comment type="similarity">
    <text evidence="2 11 12">Belongs to the ATPase A chain family.</text>
</comment>
<feature type="transmembrane region" description="Helical" evidence="11">
    <location>
        <begin position="84"/>
        <end position="107"/>
    </location>
</feature>
<reference evidence="14" key="1">
    <citation type="submission" date="2015-07" db="EMBL/GenBank/DDBJ databases">
        <title>Near-Complete Genome Sequence of the Cellulolytic Bacterium Bacteroides (Pseudobacteroides) cellulosolvens ATCC 35603.</title>
        <authorList>
            <person name="Dassa B."/>
            <person name="Utturkar S.M."/>
            <person name="Klingeman D.M."/>
            <person name="Hurt R.A."/>
            <person name="Keller M."/>
            <person name="Xu J."/>
            <person name="Reddy Y.H.K."/>
            <person name="Borovok I."/>
            <person name="Grinberg I.R."/>
            <person name="Lamed R."/>
            <person name="Zhivin O."/>
            <person name="Bayer E.A."/>
            <person name="Brown S.D."/>
        </authorList>
    </citation>
    <scope>NUCLEOTIDE SEQUENCE [LARGE SCALE GENOMIC DNA]</scope>
    <source>
        <strain evidence="14">DSM 2933</strain>
    </source>
</reference>
<organism evidence="13 14">
    <name type="scientific">Pseudobacteroides cellulosolvens ATCC 35603 = DSM 2933</name>
    <dbReference type="NCBI Taxonomy" id="398512"/>
    <lineage>
        <taxon>Bacteria</taxon>
        <taxon>Bacillati</taxon>
        <taxon>Bacillota</taxon>
        <taxon>Clostridia</taxon>
        <taxon>Eubacteriales</taxon>
        <taxon>Oscillospiraceae</taxon>
        <taxon>Pseudobacteroides</taxon>
    </lineage>
</organism>
<evidence type="ECO:0000256" key="7">
    <source>
        <dbReference type="ARBA" id="ARBA00022989"/>
    </source>
</evidence>
<evidence type="ECO:0000256" key="12">
    <source>
        <dbReference type="RuleBase" id="RU000483"/>
    </source>
</evidence>
<dbReference type="PANTHER" id="PTHR42823:SF3">
    <property type="entry name" value="ATP SYNTHASE SUBUNIT A, CHLOROPLASTIC"/>
    <property type="match status" value="1"/>
</dbReference>
<dbReference type="PROSITE" id="PS00449">
    <property type="entry name" value="ATPASE_A"/>
    <property type="match status" value="1"/>
</dbReference>
<keyword evidence="6 11" id="KW-0375">Hydrogen ion transport</keyword>
<dbReference type="GO" id="GO:0046933">
    <property type="term" value="F:proton-transporting ATP synthase activity, rotational mechanism"/>
    <property type="evidence" value="ECO:0007669"/>
    <property type="project" value="UniProtKB-UniRule"/>
</dbReference>
<proteinExistence type="inferred from homology"/>
<evidence type="ECO:0000256" key="3">
    <source>
        <dbReference type="ARBA" id="ARBA00022448"/>
    </source>
</evidence>
<dbReference type="InterPro" id="IPR023011">
    <property type="entry name" value="ATP_synth_F0_asu_AS"/>
</dbReference>
<dbReference type="InterPro" id="IPR045082">
    <property type="entry name" value="ATP_syn_F0_a_bact/chloroplast"/>
</dbReference>
<protein>
    <recommendedName>
        <fullName evidence="11 12">ATP synthase subunit a</fullName>
    </recommendedName>
    <alternativeName>
        <fullName evidence="11">ATP synthase F0 sector subunit a</fullName>
    </alternativeName>
    <alternativeName>
        <fullName evidence="11">F-ATPase subunit 6</fullName>
    </alternativeName>
</protein>
<dbReference type="GO" id="GO:0045259">
    <property type="term" value="C:proton-transporting ATP synthase complex"/>
    <property type="evidence" value="ECO:0007669"/>
    <property type="project" value="UniProtKB-KW"/>
</dbReference>
<dbReference type="Gene3D" id="1.20.120.220">
    <property type="entry name" value="ATP synthase, F0 complex, subunit A"/>
    <property type="match status" value="1"/>
</dbReference>
<dbReference type="PANTHER" id="PTHR42823">
    <property type="entry name" value="ATP SYNTHASE SUBUNIT A, CHLOROPLASTIC"/>
    <property type="match status" value="1"/>
</dbReference>
<dbReference type="NCBIfam" id="TIGR01131">
    <property type="entry name" value="ATP_synt_6_or_A"/>
    <property type="match status" value="1"/>
</dbReference>
<name>A0A0L6JRZ0_9FIRM</name>
<evidence type="ECO:0000256" key="11">
    <source>
        <dbReference type="HAMAP-Rule" id="MF_01393"/>
    </source>
</evidence>
<evidence type="ECO:0000256" key="1">
    <source>
        <dbReference type="ARBA" id="ARBA00004141"/>
    </source>
</evidence>
<keyword evidence="10 11" id="KW-0066">ATP synthesis</keyword>
<dbReference type="GO" id="GO:0005886">
    <property type="term" value="C:plasma membrane"/>
    <property type="evidence" value="ECO:0007669"/>
    <property type="project" value="UniProtKB-SubCell"/>
</dbReference>
<keyword evidence="14" id="KW-1185">Reference proteome</keyword>
<evidence type="ECO:0000256" key="4">
    <source>
        <dbReference type="ARBA" id="ARBA00022547"/>
    </source>
</evidence>
<dbReference type="InterPro" id="IPR035908">
    <property type="entry name" value="F0_ATP_A_sf"/>
</dbReference>
<dbReference type="eggNOG" id="COG0356">
    <property type="taxonomic scope" value="Bacteria"/>
</dbReference>
<comment type="caution">
    <text evidence="13">The sequence shown here is derived from an EMBL/GenBank/DDBJ whole genome shotgun (WGS) entry which is preliminary data.</text>
</comment>
<dbReference type="EMBL" id="LGTC01000001">
    <property type="protein sequence ID" value="KNY28514.1"/>
    <property type="molecule type" value="Genomic_DNA"/>
</dbReference>
<dbReference type="NCBIfam" id="NF004486">
    <property type="entry name" value="PRK05815.3-4"/>
    <property type="match status" value="1"/>
</dbReference>
<comment type="subcellular location">
    <subcellularLocation>
        <location evidence="11 12">Cell membrane</location>
        <topology evidence="11 12">Multi-pass membrane protein</topology>
    </subcellularLocation>
    <subcellularLocation>
        <location evidence="1">Membrane</location>
        <topology evidence="1">Multi-pass membrane protein</topology>
    </subcellularLocation>
</comment>
<keyword evidence="8 11" id="KW-0406">Ion transport</keyword>
<dbReference type="InterPro" id="IPR000568">
    <property type="entry name" value="ATP_synth_F0_asu"/>
</dbReference>
<evidence type="ECO:0000256" key="5">
    <source>
        <dbReference type="ARBA" id="ARBA00022692"/>
    </source>
</evidence>
<keyword evidence="9 11" id="KW-0472">Membrane</keyword>
<feature type="transmembrane region" description="Helical" evidence="11">
    <location>
        <begin position="188"/>
        <end position="209"/>
    </location>
</feature>
<feature type="transmembrane region" description="Helical" evidence="11">
    <location>
        <begin position="229"/>
        <end position="246"/>
    </location>
</feature>
<evidence type="ECO:0000313" key="13">
    <source>
        <dbReference type="EMBL" id="KNY28514.1"/>
    </source>
</evidence>
<gene>
    <name evidence="11" type="primary">atpB</name>
    <name evidence="13" type="ORF">Bccel_3788</name>
</gene>
<keyword evidence="3 11" id="KW-0813">Transport</keyword>
<sequence length="247" mass="27989">MNSEELMHKMQFRGYDINVFGFHIPISDSIIVMWIVMAFLIIVSIIFTRKLRMVPTGKQNVAETIVEFVNNFTKGSLGHHWRPFAPYFGTLLLFLLFANIISIFNIIPTGKGIAEFTGLSFLEHLPEIAPPTKDLNVAGALAVMSIVLVLFAGIKYKGPKAWLKSFLEPLPIMLPFKIMEYFVRPLSLTLRLFGNILAAFTIMELIYFAEPFLLPGVFSIYFDLFDGGLQAYIFVFLTLLYVGEAIE</sequence>
<dbReference type="PATRIC" id="fig|398512.5.peg.3965"/>
<keyword evidence="5 11" id="KW-0812">Transmembrane</keyword>
<comment type="function">
    <text evidence="11 12">Key component of the proton channel; it plays a direct role in the translocation of protons across the membrane.</text>
</comment>
<dbReference type="SUPFAM" id="SSF81336">
    <property type="entry name" value="F1F0 ATP synthase subunit A"/>
    <property type="match status" value="1"/>
</dbReference>
<keyword evidence="4 11" id="KW-0138">CF(0)</keyword>